<feature type="region of interest" description="Disordered" evidence="5">
    <location>
        <begin position="291"/>
        <end position="319"/>
    </location>
</feature>
<name>G2X1W1_VERDV</name>
<feature type="transmembrane region" description="Helical" evidence="6">
    <location>
        <begin position="136"/>
        <end position="162"/>
    </location>
</feature>
<dbReference type="GeneID" id="20705748"/>
<dbReference type="KEGG" id="vda:VDAG_04285"/>
<dbReference type="RefSeq" id="XP_009649027.1">
    <property type="nucleotide sequence ID" value="XM_009650732.1"/>
</dbReference>
<feature type="compositionally biased region" description="Basic and acidic residues" evidence="5">
    <location>
        <begin position="374"/>
        <end position="385"/>
    </location>
</feature>
<dbReference type="InParanoid" id="G2X1W1"/>
<accession>G2X1W1</accession>
<dbReference type="GO" id="GO:0000139">
    <property type="term" value="C:Golgi membrane"/>
    <property type="evidence" value="ECO:0007669"/>
    <property type="project" value="TreeGrafter"/>
</dbReference>
<dbReference type="InterPro" id="IPR051076">
    <property type="entry name" value="Golgi_membrane_TVP38/TMEM64"/>
</dbReference>
<evidence type="ECO:0000313" key="8">
    <source>
        <dbReference type="Proteomes" id="UP000001611"/>
    </source>
</evidence>
<dbReference type="PANTHER" id="PTHR47549">
    <property type="entry name" value="GOLGI APPARATUS MEMBRANE PROTEIN TVP38-RELATED"/>
    <property type="match status" value="1"/>
</dbReference>
<feature type="region of interest" description="Disordered" evidence="5">
    <location>
        <begin position="345"/>
        <end position="385"/>
    </location>
</feature>
<evidence type="ECO:0000256" key="2">
    <source>
        <dbReference type="ARBA" id="ARBA00022692"/>
    </source>
</evidence>
<feature type="region of interest" description="Disordered" evidence="5">
    <location>
        <begin position="1"/>
        <end position="58"/>
    </location>
</feature>
<keyword evidence="2 6" id="KW-0812">Transmembrane</keyword>
<dbReference type="HOGENOM" id="CLU_657564_0_0_1"/>
<dbReference type="GO" id="GO:0016192">
    <property type="term" value="P:vesicle-mediated transport"/>
    <property type="evidence" value="ECO:0007669"/>
    <property type="project" value="TreeGrafter"/>
</dbReference>
<organism evidence="7 8">
    <name type="scientific">Verticillium dahliae (strain VdLs.17 / ATCC MYA-4575 / FGSC 10137)</name>
    <name type="common">Verticillium wilt</name>
    <dbReference type="NCBI Taxonomy" id="498257"/>
    <lineage>
        <taxon>Eukaryota</taxon>
        <taxon>Fungi</taxon>
        <taxon>Dikarya</taxon>
        <taxon>Ascomycota</taxon>
        <taxon>Pezizomycotina</taxon>
        <taxon>Sordariomycetes</taxon>
        <taxon>Hypocreomycetidae</taxon>
        <taxon>Glomerellales</taxon>
        <taxon>Plectosphaerellaceae</taxon>
        <taxon>Verticillium</taxon>
    </lineage>
</organism>
<proteinExistence type="predicted"/>
<feature type="transmembrane region" description="Helical" evidence="6">
    <location>
        <begin position="169"/>
        <end position="187"/>
    </location>
</feature>
<evidence type="ECO:0000256" key="1">
    <source>
        <dbReference type="ARBA" id="ARBA00004127"/>
    </source>
</evidence>
<gene>
    <name evidence="7" type="ORF">VDAG_04285</name>
</gene>
<dbReference type="EMBL" id="DS572701">
    <property type="protein sequence ID" value="EGY22847.1"/>
    <property type="molecule type" value="Genomic_DNA"/>
</dbReference>
<dbReference type="PANTHER" id="PTHR47549:SF1">
    <property type="entry name" value="GOLGI APPARATUS MEMBRANE PROTEIN TVP38"/>
    <property type="match status" value="1"/>
</dbReference>
<reference evidence="7 8" key="1">
    <citation type="submission" date="2008-03" db="EMBL/GenBank/DDBJ databases">
        <title>The Genome Sequence of Verticillium dahliae VdLs.17.</title>
        <authorList>
            <consortium name="The Broad Institute Genome Sequencing Platform"/>
            <person name="Ma L.-J.J."/>
            <person name="Klosterman S.J."/>
            <person name="Subbarao K."/>
            <person name="Dobinson K."/>
            <person name="Veronese P."/>
            <person name="Kang S."/>
            <person name="Gold S.E."/>
            <person name="Young S."/>
            <person name="Jaffe D."/>
            <person name="Gnerre S."/>
            <person name="Berlin A."/>
            <person name="Heiman D."/>
            <person name="Hepburn T."/>
            <person name="Sykes S."/>
            <person name="Alvarado L."/>
            <person name="Kodira C.D."/>
            <person name="Lander E."/>
            <person name="Galagan J."/>
            <person name="Nusbaum C."/>
            <person name="Birren B."/>
        </authorList>
    </citation>
    <scope>NUCLEOTIDE SEQUENCE [LARGE SCALE GENOMIC DNA]</scope>
    <source>
        <strain evidence="8">VdLs.17 / ATCC MYA-4575 / FGSC 10137</strain>
    </source>
</reference>
<evidence type="ECO:0000256" key="4">
    <source>
        <dbReference type="ARBA" id="ARBA00023136"/>
    </source>
</evidence>
<keyword evidence="3 6" id="KW-1133">Transmembrane helix</keyword>
<sequence>MPANGSDAWSAAQALSISPEPGLASPTRRASPSATSSPDPPPPWARRSPSSRRLSTTRFARHQPPALTRALRAAHKTANNLWVLYLRLPPVQRLALTLALVVVNVVVLLFVIYSHAIFAWLAPVSHRWRALPGGWVLAWLFTFATAFPPVIGYGTSVTVAGFVYGFPHAYPIVATATVAGSLTAFYTSRTVFSGYVHRLVGADPRFVALGHVLRSDGLGMLTAVRFCPLPYSVSNGFLATVPAGDAMTAADNAVTYTSMALGGLVGLAVGWLIYHRTMARAAELALEQHDHAHPDHDHHHRQHRRGSDGSSSAGGGVARGHADFDYADVEAGLVDPEDVAALMSEDDISLWGNEEEARYRDEDEAGGQETGVVDEARRSKNGRRE</sequence>
<dbReference type="GO" id="GO:0000022">
    <property type="term" value="P:mitotic spindle elongation"/>
    <property type="evidence" value="ECO:0007669"/>
    <property type="project" value="TreeGrafter"/>
</dbReference>
<feature type="compositionally biased region" description="Low complexity" evidence="5">
    <location>
        <begin position="45"/>
        <end position="58"/>
    </location>
</feature>
<dbReference type="AlphaFoldDB" id="G2X1W1"/>
<evidence type="ECO:0000256" key="3">
    <source>
        <dbReference type="ARBA" id="ARBA00022989"/>
    </source>
</evidence>
<feature type="transmembrane region" description="Helical" evidence="6">
    <location>
        <begin position="94"/>
        <end position="116"/>
    </location>
</feature>
<dbReference type="OMA" id="KWQALET"/>
<evidence type="ECO:0008006" key="9">
    <source>
        <dbReference type="Google" id="ProtNLM"/>
    </source>
</evidence>
<comment type="subcellular location">
    <subcellularLocation>
        <location evidence="1">Endomembrane system</location>
        <topology evidence="1">Multi-pass membrane protein</topology>
    </subcellularLocation>
</comment>
<dbReference type="Proteomes" id="UP000001611">
    <property type="component" value="Chromosome 1"/>
</dbReference>
<evidence type="ECO:0000256" key="6">
    <source>
        <dbReference type="SAM" id="Phobius"/>
    </source>
</evidence>
<dbReference type="eggNOG" id="KOG3140">
    <property type="taxonomic scope" value="Eukaryota"/>
</dbReference>
<keyword evidence="8" id="KW-1185">Reference proteome</keyword>
<feature type="transmembrane region" description="Helical" evidence="6">
    <location>
        <begin position="253"/>
        <end position="274"/>
    </location>
</feature>
<feature type="compositionally biased region" description="Low complexity" evidence="5">
    <location>
        <begin position="24"/>
        <end position="37"/>
    </location>
</feature>
<evidence type="ECO:0000313" key="7">
    <source>
        <dbReference type="EMBL" id="EGY22847.1"/>
    </source>
</evidence>
<protein>
    <recommendedName>
        <fullName evidence="9">Golgi apparatus membrane protein tvp38</fullName>
    </recommendedName>
</protein>
<evidence type="ECO:0000256" key="5">
    <source>
        <dbReference type="SAM" id="MobiDB-lite"/>
    </source>
</evidence>
<keyword evidence="4 6" id="KW-0472">Membrane</keyword>
<dbReference type="OrthoDB" id="166803at2759"/>
<dbReference type="STRING" id="498257.G2X1W1"/>